<dbReference type="PANTHER" id="PTHR21716">
    <property type="entry name" value="TRANSMEMBRANE PROTEIN"/>
    <property type="match status" value="1"/>
</dbReference>
<keyword evidence="6 8" id="KW-1133">Transmembrane helix</keyword>
<dbReference type="Proteomes" id="UP001589896">
    <property type="component" value="Unassembled WGS sequence"/>
</dbReference>
<keyword evidence="7 8" id="KW-0472">Membrane</keyword>
<dbReference type="PANTHER" id="PTHR21716:SF53">
    <property type="entry name" value="PERMEASE PERM-RELATED"/>
    <property type="match status" value="1"/>
</dbReference>
<feature type="transmembrane region" description="Helical" evidence="8">
    <location>
        <begin position="33"/>
        <end position="51"/>
    </location>
</feature>
<dbReference type="InterPro" id="IPR002549">
    <property type="entry name" value="AI-2E-like"/>
</dbReference>
<keyword evidence="3" id="KW-0813">Transport</keyword>
<dbReference type="RefSeq" id="WP_386668564.1">
    <property type="nucleotide sequence ID" value="NZ_JBHLTG010000002.1"/>
</dbReference>
<feature type="transmembrane region" description="Helical" evidence="8">
    <location>
        <begin position="208"/>
        <end position="230"/>
    </location>
</feature>
<feature type="transmembrane region" description="Helical" evidence="8">
    <location>
        <begin position="236"/>
        <end position="267"/>
    </location>
</feature>
<reference evidence="9 10" key="1">
    <citation type="submission" date="2024-09" db="EMBL/GenBank/DDBJ databases">
        <authorList>
            <person name="Sun Q."/>
            <person name="Mori K."/>
        </authorList>
    </citation>
    <scope>NUCLEOTIDE SEQUENCE [LARGE SCALE GENOMIC DNA]</scope>
    <source>
        <strain evidence="9 10">KCTC 23076</strain>
    </source>
</reference>
<keyword evidence="4" id="KW-1003">Cell membrane</keyword>
<comment type="similarity">
    <text evidence="2">Belongs to the autoinducer-2 exporter (AI-2E) (TC 2.A.86) family.</text>
</comment>
<keyword evidence="5 8" id="KW-0812">Transmembrane</keyword>
<sequence>MRIQNPFRLGLFGGLGVLVAIGIGVAFLNLATILTYIGAALFIAMGIDPLVTWLDKRGVKRWLAILIVLFVLLGAVTGLVLAIIPVISAQVSTLIQQLPDFIDLLVDGTAREWAQDTFPFLPVDDIADEAIAWAQSGDTITNIFGGVLQTGIAVAGGVFGFVIVLILTIYFVASLHNIKRAMYQLVPASKREKFIDLSEQISVAVGRFVVGQLALAFTNGILTFIFMSILRAEYSALLAFIAFLFSLVPLVGTISGSTIIVASLALFPPDATTEWAVPAWIIAAIYYLVYMQVEAYLLSPNIMRAAVKVPGVVVVIAALAGGTLAGILGALVAIPVAASILLIFKQVVIPRQNTL</sequence>
<evidence type="ECO:0000256" key="1">
    <source>
        <dbReference type="ARBA" id="ARBA00004651"/>
    </source>
</evidence>
<feature type="transmembrane region" description="Helical" evidence="8">
    <location>
        <begin position="311"/>
        <end position="344"/>
    </location>
</feature>
<evidence type="ECO:0000256" key="7">
    <source>
        <dbReference type="ARBA" id="ARBA00023136"/>
    </source>
</evidence>
<evidence type="ECO:0000256" key="3">
    <source>
        <dbReference type="ARBA" id="ARBA00022448"/>
    </source>
</evidence>
<evidence type="ECO:0000313" key="10">
    <source>
        <dbReference type="Proteomes" id="UP001589896"/>
    </source>
</evidence>
<organism evidence="9 10">
    <name type="scientific">Lysobacter korlensis</name>
    <dbReference type="NCBI Taxonomy" id="553636"/>
    <lineage>
        <taxon>Bacteria</taxon>
        <taxon>Pseudomonadati</taxon>
        <taxon>Pseudomonadota</taxon>
        <taxon>Gammaproteobacteria</taxon>
        <taxon>Lysobacterales</taxon>
        <taxon>Lysobacteraceae</taxon>
        <taxon>Lysobacter</taxon>
    </lineage>
</organism>
<dbReference type="Pfam" id="PF01594">
    <property type="entry name" value="AI-2E_transport"/>
    <property type="match status" value="1"/>
</dbReference>
<evidence type="ECO:0000256" key="4">
    <source>
        <dbReference type="ARBA" id="ARBA00022475"/>
    </source>
</evidence>
<feature type="transmembrane region" description="Helical" evidence="8">
    <location>
        <begin position="279"/>
        <end position="299"/>
    </location>
</feature>
<evidence type="ECO:0000256" key="2">
    <source>
        <dbReference type="ARBA" id="ARBA00009773"/>
    </source>
</evidence>
<proteinExistence type="inferred from homology"/>
<protein>
    <submittedName>
        <fullName evidence="9">AI-2E family transporter</fullName>
    </submittedName>
</protein>
<comment type="subcellular location">
    <subcellularLocation>
        <location evidence="1">Cell membrane</location>
        <topology evidence="1">Multi-pass membrane protein</topology>
    </subcellularLocation>
</comment>
<accession>A0ABV6RNM1</accession>
<evidence type="ECO:0000256" key="5">
    <source>
        <dbReference type="ARBA" id="ARBA00022692"/>
    </source>
</evidence>
<dbReference type="EMBL" id="JBHLTG010000002">
    <property type="protein sequence ID" value="MFC0678585.1"/>
    <property type="molecule type" value="Genomic_DNA"/>
</dbReference>
<keyword evidence="10" id="KW-1185">Reference proteome</keyword>
<comment type="caution">
    <text evidence="9">The sequence shown here is derived from an EMBL/GenBank/DDBJ whole genome shotgun (WGS) entry which is preliminary data.</text>
</comment>
<feature type="transmembrane region" description="Helical" evidence="8">
    <location>
        <begin position="152"/>
        <end position="173"/>
    </location>
</feature>
<evidence type="ECO:0000313" key="9">
    <source>
        <dbReference type="EMBL" id="MFC0678585.1"/>
    </source>
</evidence>
<feature type="transmembrane region" description="Helical" evidence="8">
    <location>
        <begin position="63"/>
        <end position="87"/>
    </location>
</feature>
<name>A0ABV6RNM1_9GAMM</name>
<feature type="transmembrane region" description="Helical" evidence="8">
    <location>
        <begin position="7"/>
        <end position="27"/>
    </location>
</feature>
<gene>
    <name evidence="9" type="ORF">ACFFGH_12115</name>
</gene>
<evidence type="ECO:0000256" key="6">
    <source>
        <dbReference type="ARBA" id="ARBA00022989"/>
    </source>
</evidence>
<evidence type="ECO:0000256" key="8">
    <source>
        <dbReference type="SAM" id="Phobius"/>
    </source>
</evidence>